<dbReference type="EMBL" id="HBUE01254772">
    <property type="protein sequence ID" value="CAG6555901.1"/>
    <property type="molecule type" value="Transcribed_RNA"/>
</dbReference>
<dbReference type="AlphaFoldDB" id="A0A8D8IQM5"/>
<reference evidence="2" key="1">
    <citation type="submission" date="2021-05" db="EMBL/GenBank/DDBJ databases">
        <authorList>
            <person name="Alioto T."/>
            <person name="Alioto T."/>
            <person name="Gomez Garrido J."/>
        </authorList>
    </citation>
    <scope>NUCLEOTIDE SEQUENCE</scope>
</reference>
<evidence type="ECO:0000256" key="1">
    <source>
        <dbReference type="SAM" id="MobiDB-lite"/>
    </source>
</evidence>
<evidence type="ECO:0000313" key="2">
    <source>
        <dbReference type="EMBL" id="CAG6555901.1"/>
    </source>
</evidence>
<accession>A0A8D8IQM5</accession>
<dbReference type="EMBL" id="HBUE01149796">
    <property type="protein sequence ID" value="CAG6504625.1"/>
    <property type="molecule type" value="Transcribed_RNA"/>
</dbReference>
<sequence>MGISQNQSLLRRAGSKTSREEIRGPESSTAASQPKNCNAPRNGPSLLELRRGEALIQVPVFGCKCSRKSSRCVVCFSFAIASFQASNNCYALKVSEVLLLSVHAPKN</sequence>
<organism evidence="2">
    <name type="scientific">Culex pipiens</name>
    <name type="common">House mosquito</name>
    <dbReference type="NCBI Taxonomy" id="7175"/>
    <lineage>
        <taxon>Eukaryota</taxon>
        <taxon>Metazoa</taxon>
        <taxon>Ecdysozoa</taxon>
        <taxon>Arthropoda</taxon>
        <taxon>Hexapoda</taxon>
        <taxon>Insecta</taxon>
        <taxon>Pterygota</taxon>
        <taxon>Neoptera</taxon>
        <taxon>Endopterygota</taxon>
        <taxon>Diptera</taxon>
        <taxon>Nematocera</taxon>
        <taxon>Culicoidea</taxon>
        <taxon>Culicidae</taxon>
        <taxon>Culicinae</taxon>
        <taxon>Culicini</taxon>
        <taxon>Culex</taxon>
        <taxon>Culex</taxon>
    </lineage>
</organism>
<feature type="compositionally biased region" description="Polar residues" evidence="1">
    <location>
        <begin position="26"/>
        <end position="36"/>
    </location>
</feature>
<feature type="region of interest" description="Disordered" evidence="1">
    <location>
        <begin position="1"/>
        <end position="45"/>
    </location>
</feature>
<protein>
    <submittedName>
        <fullName evidence="2">(northern house mosquito) hypothetical protein</fullName>
    </submittedName>
</protein>
<name>A0A8D8IQM5_CULPI</name>
<proteinExistence type="predicted"/>
<dbReference type="EMBL" id="HBUE01130239">
    <property type="protein sequence ID" value="CAG6496082.1"/>
    <property type="molecule type" value="Transcribed_RNA"/>
</dbReference>